<dbReference type="GO" id="GO:0012505">
    <property type="term" value="C:endomembrane system"/>
    <property type="evidence" value="ECO:0007669"/>
    <property type="project" value="TreeGrafter"/>
</dbReference>
<evidence type="ECO:0000313" key="3">
    <source>
        <dbReference type="EMBL" id="KAK6981517.1"/>
    </source>
</evidence>
<reference evidence="4 5" key="1">
    <citation type="journal article" date="2024" name="J Genomics">
        <title>Draft genome sequencing and assembly of Favolaschia claudopus CIRM-BRFM 2984 isolated from oak limbs.</title>
        <authorList>
            <person name="Navarro D."/>
            <person name="Drula E."/>
            <person name="Chaduli D."/>
            <person name="Cazenave R."/>
            <person name="Ahrendt S."/>
            <person name="Wang J."/>
            <person name="Lipzen A."/>
            <person name="Daum C."/>
            <person name="Barry K."/>
            <person name="Grigoriev I.V."/>
            <person name="Favel A."/>
            <person name="Rosso M.N."/>
            <person name="Martin F."/>
        </authorList>
    </citation>
    <scope>NUCLEOTIDE SEQUENCE [LARGE SCALE GENOMIC DNA]</scope>
    <source>
        <strain evidence="4 5">CIRM-BRFM 2984</strain>
    </source>
</reference>
<dbReference type="PANTHER" id="PTHR10281">
    <property type="entry name" value="MEMBRANE-ASSOCIATED PROGESTERONE RECEPTOR COMPONENT-RELATED"/>
    <property type="match status" value="1"/>
</dbReference>
<comment type="similarity">
    <text evidence="1">Belongs to the cytochrome b5 family. MAPR subfamily.</text>
</comment>
<dbReference type="EMBL" id="JAWWNJ010000028">
    <property type="protein sequence ID" value="KAK7028759.1"/>
    <property type="molecule type" value="Genomic_DNA"/>
</dbReference>
<dbReference type="PANTHER" id="PTHR10281:SF76">
    <property type="entry name" value="CALCUTTA CUP-RELATED"/>
    <property type="match status" value="1"/>
</dbReference>
<dbReference type="InterPro" id="IPR036400">
    <property type="entry name" value="Cyt_B5-like_heme/steroid_sf"/>
</dbReference>
<evidence type="ECO:0000259" key="2">
    <source>
        <dbReference type="Pfam" id="PF00173"/>
    </source>
</evidence>
<dbReference type="InterPro" id="IPR001199">
    <property type="entry name" value="Cyt_B5-like_heme/steroid-bd"/>
</dbReference>
<name>A0AAW0BQ99_9AGAR</name>
<proteinExistence type="inferred from homology"/>
<keyword evidence="5" id="KW-1185">Reference proteome</keyword>
<feature type="domain" description="Cytochrome b5 heme-binding" evidence="2">
    <location>
        <begin position="45"/>
        <end position="92"/>
    </location>
</feature>
<dbReference type="GO" id="GO:0016020">
    <property type="term" value="C:membrane"/>
    <property type="evidence" value="ECO:0007669"/>
    <property type="project" value="TreeGrafter"/>
</dbReference>
<dbReference type="Gene3D" id="3.10.120.10">
    <property type="entry name" value="Cytochrome b5-like heme/steroid binding domain"/>
    <property type="match status" value="1"/>
</dbReference>
<dbReference type="Proteomes" id="UP001362999">
    <property type="component" value="Unassembled WGS sequence"/>
</dbReference>
<dbReference type="Pfam" id="PF00173">
    <property type="entry name" value="Cyt-b5"/>
    <property type="match status" value="1"/>
</dbReference>
<gene>
    <name evidence="4" type="ORF">R3P38DRAFT_2938025</name>
    <name evidence="3" type="ORF">R3P38DRAFT_3113513</name>
</gene>
<dbReference type="SUPFAM" id="SSF55856">
    <property type="entry name" value="Cytochrome b5-like heme/steroid binding domain"/>
    <property type="match status" value="1"/>
</dbReference>
<protein>
    <recommendedName>
        <fullName evidence="2">Cytochrome b5 heme-binding domain-containing protein</fullName>
    </recommendedName>
</protein>
<dbReference type="InterPro" id="IPR050577">
    <property type="entry name" value="MAPR/NEUFC/NENF-like"/>
</dbReference>
<evidence type="ECO:0000313" key="5">
    <source>
        <dbReference type="Proteomes" id="UP001362999"/>
    </source>
</evidence>
<dbReference type="EMBL" id="JAWWNJ010000149">
    <property type="protein sequence ID" value="KAK6981517.1"/>
    <property type="molecule type" value="Genomic_DNA"/>
</dbReference>
<dbReference type="AlphaFoldDB" id="A0AAW0BQ99"/>
<comment type="caution">
    <text evidence="4">The sequence shown here is derived from an EMBL/GenBank/DDBJ whole genome shotgun (WGS) entry which is preliminary data.</text>
</comment>
<sequence>MSLANEVVPLFIPANPINQNLNTTSLSIMTLADLTRDDEYEFGARILIVLKGLVFDVTRMKEAFGPNGLFKFYAGNDITYALAKGSVLEADARVVRASGLTEKERENLERWFFCVQFKRNRFEVIGKIDEANQGL</sequence>
<evidence type="ECO:0000256" key="1">
    <source>
        <dbReference type="ARBA" id="ARBA00038357"/>
    </source>
</evidence>
<organism evidence="4 5">
    <name type="scientific">Favolaschia claudopus</name>
    <dbReference type="NCBI Taxonomy" id="2862362"/>
    <lineage>
        <taxon>Eukaryota</taxon>
        <taxon>Fungi</taxon>
        <taxon>Dikarya</taxon>
        <taxon>Basidiomycota</taxon>
        <taxon>Agaricomycotina</taxon>
        <taxon>Agaricomycetes</taxon>
        <taxon>Agaricomycetidae</taxon>
        <taxon>Agaricales</taxon>
        <taxon>Marasmiineae</taxon>
        <taxon>Mycenaceae</taxon>
        <taxon>Favolaschia</taxon>
    </lineage>
</organism>
<accession>A0AAW0BQ99</accession>
<evidence type="ECO:0000313" key="4">
    <source>
        <dbReference type="EMBL" id="KAK7028759.1"/>
    </source>
</evidence>